<reference evidence="1" key="1">
    <citation type="journal article" date="2022" name="J. Appl. Microbiol.">
        <title>Bacteriophage-Antibiotic Combinations Against Multidrug-Resistant Pseudomonas aeruginosa.</title>
        <authorList>
            <person name="Holger D."/>
            <person name="Lev K.L."/>
            <person name="Kebriaei R."/>
            <person name="Morrisette T."/>
            <person name="Shah R."/>
            <person name="Alexander J."/>
            <person name="Lehman S.M."/>
            <person name="Rybak M.J."/>
        </authorList>
    </citation>
    <scope>NUCLEOTIDE SEQUENCE</scope>
</reference>
<evidence type="ECO:0000313" key="2">
    <source>
        <dbReference type="Proteomes" id="UP000831536"/>
    </source>
</evidence>
<name>A0AAE9KT03_9CAUD</name>
<organism evidence="1 2">
    <name type="scientific">Pseudomonas phage EM</name>
    <dbReference type="NCBI Taxonomy" id="2936914"/>
    <lineage>
        <taxon>Viruses</taxon>
        <taxon>Duplodnaviria</taxon>
        <taxon>Heunggongvirae</taxon>
        <taxon>Uroviricota</taxon>
        <taxon>Caudoviricetes</taxon>
        <taxon>Vandenendeviridae</taxon>
        <taxon>Skurskavirinae</taxon>
        <taxon>Baldwinvirus</taxon>
        <taxon>Baldwinvirus EM</taxon>
    </lineage>
</organism>
<accession>A0AAE9KT03</accession>
<gene>
    <name evidence="1" type="ORF">EM_114</name>
</gene>
<proteinExistence type="predicted"/>
<dbReference type="Proteomes" id="UP000831536">
    <property type="component" value="Segment"/>
</dbReference>
<evidence type="ECO:0000313" key="1">
    <source>
        <dbReference type="EMBL" id="UPW35899.1"/>
    </source>
</evidence>
<keyword evidence="2" id="KW-1185">Reference proteome</keyword>
<sequence length="94" mass="10254">MELEYMYLGQCVQVGIDPRGFETDNEGLVGIVTDIDDTPGVFLTVCVTFKNGAQDWGSEHDLLVHPSGGNPVELFKAARRVEDAVNSMNALMAH</sequence>
<dbReference type="EMBL" id="ON169972">
    <property type="protein sequence ID" value="UPW35899.1"/>
    <property type="molecule type" value="Genomic_DNA"/>
</dbReference>
<protein>
    <submittedName>
        <fullName evidence="1">Uncharacterized protein</fullName>
    </submittedName>
</protein>